<dbReference type="AlphaFoldDB" id="A0AAF0QD19"/>
<evidence type="ECO:0000259" key="1">
    <source>
        <dbReference type="Pfam" id="PF10433"/>
    </source>
</evidence>
<protein>
    <recommendedName>
        <fullName evidence="1">RSE1/DDB1/CPSF1 first beta-propeller domain-containing protein</fullName>
    </recommendedName>
</protein>
<dbReference type="Proteomes" id="UP001234989">
    <property type="component" value="Chromosome 3"/>
</dbReference>
<reference evidence="2" key="1">
    <citation type="submission" date="2023-08" db="EMBL/GenBank/DDBJ databases">
        <title>A de novo genome assembly of Solanum verrucosum Schlechtendal, a Mexican diploid species geographically isolated from the other diploid A-genome species in potato relatives.</title>
        <authorList>
            <person name="Hosaka K."/>
        </authorList>
    </citation>
    <scope>NUCLEOTIDE SEQUENCE</scope>
    <source>
        <tissue evidence="2">Young leaves</tissue>
    </source>
</reference>
<accession>A0AAF0QD19</accession>
<evidence type="ECO:0000313" key="2">
    <source>
        <dbReference type="EMBL" id="WMV20328.1"/>
    </source>
</evidence>
<dbReference type="InterPro" id="IPR050358">
    <property type="entry name" value="RSE1/DDB1/CFT1"/>
</dbReference>
<dbReference type="Gene3D" id="2.130.10.10">
    <property type="entry name" value="YVTN repeat-like/Quinoprotein amine dehydrogenase"/>
    <property type="match status" value="2"/>
</dbReference>
<dbReference type="Pfam" id="PF10433">
    <property type="entry name" value="Beta-prop_RSE1_1st"/>
    <property type="match status" value="1"/>
</dbReference>
<dbReference type="InterPro" id="IPR015943">
    <property type="entry name" value="WD40/YVTN_repeat-like_dom_sf"/>
</dbReference>
<keyword evidence="3" id="KW-1185">Reference proteome</keyword>
<sequence>MSFAACKTMHCPTGIENCASGFITHSAAEITPQIQTADVDSDWPATKPVGPMPNLVVSAGNVLELYLIRVEQASSRDAAEVVKRGGLMAGISAASLELVCTYRLHGNIYSMGVITAGGADGGKRRDSIILSFEDAKMSVLEFDDATHGLRTSSMHFFEGPDWFHLKRGRESFDKGPIIKVDPQGRCAGVFAFEQQMIVLKAAEVNSSLAGEDSAFSAGGASARIESSYIITLRDLDVRHVKDFTFLHGSKKSMSHSGKLQEEGDFICALDVACVVKPEKIVVVQFYIVLTPIDGQLWQLFLNLVGLRWSMLATSCDLLNCWNSNGYIEPVMVILHERELTWSGRVSWKHHTCMVSAFSISTTLKQHPLIWSAANLPHDAYKLLAVPSPIGGVLVIGANTIHYHSQSSSCSLALNNFAFFGDNSQEMPRSSFNVELDAANATWLTSDVAMLSTKTGELLLLTIIYDGRIVQKLDLSKSRASVLTSGITTIGDSLFFLGSRLGDSLLVQFSCGLGGSNLPPGEQEEVGDIESDAPSAKRLRMSSSDALQDMINGEELSLYGTAPNNAQSAQKTFSFAVRDSLINVGPLKDFSYGLRINADLNATGIAKQSNYELYVQVYCQPLGDLLFLVAKDPICAKGTFPCFLSLSPTFPFDDLVGQDILYSPWCKVCNCPPLVVCCLMMDQ</sequence>
<gene>
    <name evidence="2" type="ORF">MTR67_013713</name>
</gene>
<organism evidence="2 3">
    <name type="scientific">Solanum verrucosum</name>
    <dbReference type="NCBI Taxonomy" id="315347"/>
    <lineage>
        <taxon>Eukaryota</taxon>
        <taxon>Viridiplantae</taxon>
        <taxon>Streptophyta</taxon>
        <taxon>Embryophyta</taxon>
        <taxon>Tracheophyta</taxon>
        <taxon>Spermatophyta</taxon>
        <taxon>Magnoliopsida</taxon>
        <taxon>eudicotyledons</taxon>
        <taxon>Gunneridae</taxon>
        <taxon>Pentapetalae</taxon>
        <taxon>asterids</taxon>
        <taxon>lamiids</taxon>
        <taxon>Solanales</taxon>
        <taxon>Solanaceae</taxon>
        <taxon>Solanoideae</taxon>
        <taxon>Solaneae</taxon>
        <taxon>Solanum</taxon>
    </lineage>
</organism>
<proteinExistence type="predicted"/>
<dbReference type="PANTHER" id="PTHR10644">
    <property type="entry name" value="DNA REPAIR/RNA PROCESSING CPSF FAMILY"/>
    <property type="match status" value="1"/>
</dbReference>
<dbReference type="InterPro" id="IPR018846">
    <property type="entry name" value="Beta-prop_RSE1/DDB1/CPSF1_1st"/>
</dbReference>
<dbReference type="EMBL" id="CP133614">
    <property type="protein sequence ID" value="WMV20328.1"/>
    <property type="molecule type" value="Genomic_DNA"/>
</dbReference>
<name>A0AAF0QD19_SOLVR</name>
<evidence type="ECO:0000313" key="3">
    <source>
        <dbReference type="Proteomes" id="UP001234989"/>
    </source>
</evidence>
<feature type="domain" description="RSE1/DDB1/CPSF1 first beta-propeller" evidence="1">
    <location>
        <begin position="366"/>
        <end position="509"/>
    </location>
</feature>